<dbReference type="SMART" id="SM00184">
    <property type="entry name" value="RING"/>
    <property type="match status" value="1"/>
</dbReference>
<keyword evidence="19" id="KW-0175">Coiled coil</keyword>
<evidence type="ECO:0000256" key="14">
    <source>
        <dbReference type="ARBA" id="ARBA00022786"/>
    </source>
</evidence>
<dbReference type="Proteomes" id="UP001159405">
    <property type="component" value="Unassembled WGS sequence"/>
</dbReference>
<dbReference type="SUPFAM" id="SSF57850">
    <property type="entry name" value="RING/U-box"/>
    <property type="match status" value="1"/>
</dbReference>
<comment type="subcellular location">
    <subcellularLocation>
        <location evidence="4">Cytoplasm</location>
        <location evidence="4">Cell cortex</location>
    </subcellularLocation>
    <subcellularLocation>
        <location evidence="3">Lipid droplet</location>
    </subcellularLocation>
    <subcellularLocation>
        <location evidence="2">Nucleus</location>
    </subcellularLocation>
</comment>
<feature type="domain" description="TRAF-type" evidence="23">
    <location>
        <begin position="211"/>
        <end position="260"/>
    </location>
</feature>
<keyword evidence="13 18" id="KW-0863">Zinc-finger</keyword>
<feature type="coiled-coil region" evidence="19">
    <location>
        <begin position="338"/>
        <end position="390"/>
    </location>
</feature>
<dbReference type="InterPro" id="IPR001841">
    <property type="entry name" value="Znf_RING"/>
</dbReference>
<dbReference type="PANTHER" id="PTHR10131:SF152">
    <property type="entry name" value="TNF RECEPTOR-ASSOCIATED FACTOR 6"/>
    <property type="match status" value="1"/>
</dbReference>
<evidence type="ECO:0000256" key="12">
    <source>
        <dbReference type="ARBA" id="ARBA00022737"/>
    </source>
</evidence>
<keyword evidence="25" id="KW-1185">Reference proteome</keyword>
<evidence type="ECO:0000256" key="20">
    <source>
        <dbReference type="SAM" id="MobiDB-lite"/>
    </source>
</evidence>
<evidence type="ECO:0000256" key="11">
    <source>
        <dbReference type="ARBA" id="ARBA00022723"/>
    </source>
</evidence>
<keyword evidence="14" id="KW-0833">Ubl conjugation pathway</keyword>
<dbReference type="CDD" id="cd16643">
    <property type="entry name" value="mRING-HC-C3HC3D_TRAF6"/>
    <property type="match status" value="1"/>
</dbReference>
<keyword evidence="16" id="KW-0539">Nucleus</keyword>
<feature type="region of interest" description="Disordered" evidence="20">
    <location>
        <begin position="285"/>
        <end position="316"/>
    </location>
</feature>
<dbReference type="Gene3D" id="3.30.40.10">
    <property type="entry name" value="Zinc/RING finger domain, C3HC4 (zinc finger)"/>
    <property type="match status" value="3"/>
</dbReference>
<dbReference type="InterPro" id="IPR001293">
    <property type="entry name" value="Znf_TRAF"/>
</dbReference>
<dbReference type="Pfam" id="PF21355">
    <property type="entry name" value="TRAF-mep_MATH"/>
    <property type="match status" value="1"/>
</dbReference>
<dbReference type="InterPro" id="IPR013083">
    <property type="entry name" value="Znf_RING/FYVE/PHD"/>
</dbReference>
<dbReference type="Gene3D" id="2.60.210.10">
    <property type="entry name" value="Apoptosis, Tumor Necrosis Factor Receptor Associated Protein 2, Chain A"/>
    <property type="match status" value="1"/>
</dbReference>
<name>A0ABN8P7V5_9CNID</name>
<dbReference type="SUPFAM" id="SSF49599">
    <property type="entry name" value="TRAF domain-like"/>
    <property type="match status" value="3"/>
</dbReference>
<dbReference type="PROSITE" id="PS50089">
    <property type="entry name" value="ZF_RING_2"/>
    <property type="match status" value="1"/>
</dbReference>
<dbReference type="InterPro" id="IPR049342">
    <property type="entry name" value="TRAF1-6_MATH_dom"/>
</dbReference>
<dbReference type="PROSITE" id="PS50144">
    <property type="entry name" value="MATH"/>
    <property type="match status" value="1"/>
</dbReference>
<proteinExistence type="inferred from homology"/>
<dbReference type="InterPro" id="IPR002083">
    <property type="entry name" value="MATH/TRAF_dom"/>
</dbReference>
<feature type="zinc finger region" description="TRAF-type" evidence="18">
    <location>
        <begin position="157"/>
        <end position="209"/>
    </location>
</feature>
<feature type="non-terminal residue" evidence="24">
    <location>
        <position position="1"/>
    </location>
</feature>
<evidence type="ECO:0000259" key="23">
    <source>
        <dbReference type="PROSITE" id="PS50145"/>
    </source>
</evidence>
<dbReference type="Pfam" id="PF02176">
    <property type="entry name" value="zf-TRAF"/>
    <property type="match status" value="1"/>
</dbReference>
<evidence type="ECO:0000259" key="22">
    <source>
        <dbReference type="PROSITE" id="PS50144"/>
    </source>
</evidence>
<evidence type="ECO:0000256" key="17">
    <source>
        <dbReference type="ARBA" id="ARBA00030810"/>
    </source>
</evidence>
<evidence type="ECO:0000256" key="6">
    <source>
        <dbReference type="ARBA" id="ARBA00006608"/>
    </source>
</evidence>
<feature type="domain" description="TRAF-type" evidence="23">
    <location>
        <begin position="157"/>
        <end position="209"/>
    </location>
</feature>
<gene>
    <name evidence="24" type="ORF">PLOB_00038793</name>
</gene>
<comment type="caution">
    <text evidence="24">The sequence shown here is derived from an EMBL/GenBank/DDBJ whole genome shotgun (WGS) entry which is preliminary data.</text>
</comment>
<dbReference type="PROSITE" id="PS50145">
    <property type="entry name" value="ZF_TRAF"/>
    <property type="match status" value="2"/>
</dbReference>
<evidence type="ECO:0000256" key="1">
    <source>
        <dbReference type="ARBA" id="ARBA00000900"/>
    </source>
</evidence>
<keyword evidence="8" id="KW-0963">Cytoplasm</keyword>
<evidence type="ECO:0000256" key="3">
    <source>
        <dbReference type="ARBA" id="ARBA00004502"/>
    </source>
</evidence>
<dbReference type="InterPro" id="IPR027139">
    <property type="entry name" value="TRAF6_RING-HC"/>
</dbReference>
<evidence type="ECO:0000313" key="25">
    <source>
        <dbReference type="Proteomes" id="UP001159405"/>
    </source>
</evidence>
<evidence type="ECO:0000256" key="5">
    <source>
        <dbReference type="ARBA" id="ARBA00004906"/>
    </source>
</evidence>
<evidence type="ECO:0000256" key="13">
    <source>
        <dbReference type="ARBA" id="ARBA00022771"/>
    </source>
</evidence>
<feature type="zinc finger region" description="TRAF-type" evidence="18">
    <location>
        <begin position="211"/>
        <end position="260"/>
    </location>
</feature>
<keyword evidence="9" id="KW-0551">Lipid droplet</keyword>
<evidence type="ECO:0000256" key="18">
    <source>
        <dbReference type="PROSITE-ProRule" id="PRU00207"/>
    </source>
</evidence>
<keyword evidence="10" id="KW-0808">Transferase</keyword>
<evidence type="ECO:0000256" key="9">
    <source>
        <dbReference type="ARBA" id="ARBA00022677"/>
    </source>
</evidence>
<evidence type="ECO:0000256" key="4">
    <source>
        <dbReference type="ARBA" id="ARBA00004544"/>
    </source>
</evidence>
<feature type="domain" description="RING-type" evidence="21">
    <location>
        <begin position="73"/>
        <end position="112"/>
    </location>
</feature>
<evidence type="ECO:0000256" key="8">
    <source>
        <dbReference type="ARBA" id="ARBA00022490"/>
    </source>
</evidence>
<dbReference type="InterPro" id="IPR008974">
    <property type="entry name" value="TRAF-like"/>
</dbReference>
<accession>A0ABN8P7V5</accession>
<dbReference type="PANTHER" id="PTHR10131">
    <property type="entry name" value="TNF RECEPTOR ASSOCIATED FACTOR"/>
    <property type="match status" value="1"/>
</dbReference>
<evidence type="ECO:0000256" key="2">
    <source>
        <dbReference type="ARBA" id="ARBA00004123"/>
    </source>
</evidence>
<comment type="catalytic activity">
    <reaction evidence="1">
        <text>S-ubiquitinyl-[E2 ubiquitin-conjugating enzyme]-L-cysteine + [acceptor protein]-L-lysine = [E2 ubiquitin-conjugating enzyme]-L-cysteine + N(6)-ubiquitinyl-[acceptor protein]-L-lysine.</text>
        <dbReference type="EC" id="2.3.2.27"/>
    </reaction>
</comment>
<evidence type="ECO:0000259" key="21">
    <source>
        <dbReference type="PROSITE" id="PS50089"/>
    </source>
</evidence>
<keyword evidence="12" id="KW-0677">Repeat</keyword>
<reference evidence="24 25" key="1">
    <citation type="submission" date="2022-05" db="EMBL/GenBank/DDBJ databases">
        <authorList>
            <consortium name="Genoscope - CEA"/>
            <person name="William W."/>
        </authorList>
    </citation>
    <scope>NUCLEOTIDE SEQUENCE [LARGE SCALE GENOMIC DNA]</scope>
</reference>
<evidence type="ECO:0000256" key="15">
    <source>
        <dbReference type="ARBA" id="ARBA00022833"/>
    </source>
</evidence>
<dbReference type="InterPro" id="IPR012227">
    <property type="entry name" value="TNF_rcpt-assoc_TRAF_met"/>
</dbReference>
<evidence type="ECO:0000256" key="16">
    <source>
        <dbReference type="ARBA" id="ARBA00023242"/>
    </source>
</evidence>
<comment type="pathway">
    <text evidence="5">Protein modification; protein ubiquitination.</text>
</comment>
<organism evidence="24 25">
    <name type="scientific">Porites lobata</name>
    <dbReference type="NCBI Taxonomy" id="104759"/>
    <lineage>
        <taxon>Eukaryota</taxon>
        <taxon>Metazoa</taxon>
        <taxon>Cnidaria</taxon>
        <taxon>Anthozoa</taxon>
        <taxon>Hexacorallia</taxon>
        <taxon>Scleractinia</taxon>
        <taxon>Fungiina</taxon>
        <taxon>Poritidae</taxon>
        <taxon>Porites</taxon>
    </lineage>
</organism>
<protein>
    <recommendedName>
        <fullName evidence="7">RING-type E3 ubiquitin transferase</fullName>
        <ecNumber evidence="7">2.3.2.27</ecNumber>
    </recommendedName>
    <alternativeName>
        <fullName evidence="17">E3 ubiquitin-protein ligase TRAF6</fullName>
    </alternativeName>
</protein>
<evidence type="ECO:0000313" key="24">
    <source>
        <dbReference type="EMBL" id="CAH3137014.1"/>
    </source>
</evidence>
<sequence length="544" mass="63144">VHVVEGTARIEYRCVAMTRSFHREEPPAFAREASLDPSPVSLFTRDLLSHYDEPRSEGYDEFFDPPLESKYECPICLLGLREPVQTSCGHRFCKGCILRSIRDAGPKCPVDNERLNESQLYPDNFAKREMLSHDVFCRLKKQHGCPWKGPLSKLEDHISVCEFVELDCPKECGRKLKRRDLQKHLEEECPNRTVPCRYCQKQVKWNGLEEHFQVCPKYPQACEKCGQENIPRDMIEGHLEKECPNTEIKCPFHVVGCTYEGLRANVNKHIMEQLTGHLTDMSKQIAALSRSRETEPQTQRTAPRRTRGDVGARPQEQAAQEVYLSELSTQTHSHQGEIDELRHRITNTANNLHHLERRLEEIRMRQERPIQELTMRFNRYEAKLLEYEGRVCNGSYIWRIENYRQCRQDAINGVMTAIHSPAFHTSLYGYKLCMRINLNGVDSGVGKHVALFVHMMQGDYDTILEWPFTGRIALSILDQSDASEFRHHISETLVAKPNLLAFQRPTAPRNYKGYGYVEFAPIEQIREGQYVKNNTMLVRIQIFH</sequence>
<keyword evidence="15 18" id="KW-0862">Zinc</keyword>
<dbReference type="EC" id="2.3.2.27" evidence="7"/>
<dbReference type="EMBL" id="CALNXK010000058">
    <property type="protein sequence ID" value="CAH3137014.1"/>
    <property type="molecule type" value="Genomic_DNA"/>
</dbReference>
<feature type="domain" description="MATH" evidence="22">
    <location>
        <begin position="393"/>
        <end position="542"/>
    </location>
</feature>
<dbReference type="Pfam" id="PF13923">
    <property type="entry name" value="zf-C3HC4_2"/>
    <property type="match status" value="1"/>
</dbReference>
<evidence type="ECO:0000256" key="7">
    <source>
        <dbReference type="ARBA" id="ARBA00012483"/>
    </source>
</evidence>
<evidence type="ECO:0000256" key="10">
    <source>
        <dbReference type="ARBA" id="ARBA00022679"/>
    </source>
</evidence>
<evidence type="ECO:0000256" key="19">
    <source>
        <dbReference type="SAM" id="Coils"/>
    </source>
</evidence>
<dbReference type="InterPro" id="IPR017907">
    <property type="entry name" value="Znf_RING_CS"/>
</dbReference>
<keyword evidence="11 18" id="KW-0479">Metal-binding</keyword>
<comment type="similarity">
    <text evidence="6">Belongs to the TNF receptor-associated factor family. A subfamily.</text>
</comment>
<dbReference type="PIRSF" id="PIRSF015614">
    <property type="entry name" value="TRAF"/>
    <property type="match status" value="1"/>
</dbReference>
<dbReference type="PROSITE" id="PS00518">
    <property type="entry name" value="ZF_RING_1"/>
    <property type="match status" value="1"/>
</dbReference>